<reference evidence="1 2" key="1">
    <citation type="submission" date="2017-11" db="EMBL/GenBank/DDBJ databases">
        <title>Draft genome sequence of Enterococcus plantarum TRW2 strain isolated from lettuce.</title>
        <authorList>
            <person name="Kim E.B."/>
            <person name="Marco M.L."/>
            <person name="Williams T.R."/>
            <person name="You I.H."/>
        </authorList>
    </citation>
    <scope>NUCLEOTIDE SEQUENCE [LARGE SCALE GENOMIC DNA]</scope>
    <source>
        <strain evidence="1 2">TRW2</strain>
    </source>
</reference>
<name>A0A2W3Z259_9ENTE</name>
<protein>
    <submittedName>
        <fullName evidence="1">Uncharacterized protein</fullName>
    </submittedName>
</protein>
<gene>
    <name evidence="1" type="ORF">CI088_13195</name>
</gene>
<sequence>MCWKKMSDIAKNLEVSKDVIKYHKKFIDKNEIMYENGQVLISNNGVDLIKKRLKKSKYNDSFEKYTRLKLKSIEDELKLIGESITHTQTDLGLLEQIRQELNEDFLSWYCQKEDIIVWADWRWKFVRLNDLLDFLKQK</sequence>
<dbReference type="Proteomes" id="UP000249828">
    <property type="component" value="Unassembled WGS sequence"/>
</dbReference>
<dbReference type="RefSeq" id="WP_111248511.1">
    <property type="nucleotide sequence ID" value="NZ_PIEU01000108.1"/>
</dbReference>
<accession>A0A2W3Z259</accession>
<keyword evidence="2" id="KW-1185">Reference proteome</keyword>
<dbReference type="EMBL" id="PIEU01000108">
    <property type="protein sequence ID" value="PZL71410.1"/>
    <property type="molecule type" value="Genomic_DNA"/>
</dbReference>
<evidence type="ECO:0000313" key="2">
    <source>
        <dbReference type="Proteomes" id="UP000249828"/>
    </source>
</evidence>
<dbReference type="AlphaFoldDB" id="A0A2W3Z259"/>
<dbReference type="STRING" id="1077675.BCR22_12460"/>
<comment type="caution">
    <text evidence="1">The sequence shown here is derived from an EMBL/GenBank/DDBJ whole genome shotgun (WGS) entry which is preliminary data.</text>
</comment>
<organism evidence="1 2">
    <name type="scientific">Enterococcus plantarum</name>
    <dbReference type="NCBI Taxonomy" id="1077675"/>
    <lineage>
        <taxon>Bacteria</taxon>
        <taxon>Bacillati</taxon>
        <taxon>Bacillota</taxon>
        <taxon>Bacilli</taxon>
        <taxon>Lactobacillales</taxon>
        <taxon>Enterococcaceae</taxon>
        <taxon>Enterococcus</taxon>
    </lineage>
</organism>
<evidence type="ECO:0000313" key="1">
    <source>
        <dbReference type="EMBL" id="PZL71410.1"/>
    </source>
</evidence>
<proteinExistence type="predicted"/>